<dbReference type="SMART" id="SM00479">
    <property type="entry name" value="EXOIII"/>
    <property type="match status" value="1"/>
</dbReference>
<protein>
    <submittedName>
        <fullName evidence="6">Inhibitor of KinA sporulation pathway (Predicted exonuclease)</fullName>
    </submittedName>
</protein>
<sequence length="225" mass="25915">MIAVVYDLELVKRFRKGQLSEIVEIGACKVDLKTNKMVDQLQIYTLPKSGHISKSTRKFIKMTDEDVKKAIPFQQGIKKFSQWLGKGDYYLCSWGKDDKVHIIDQCVRNKINLDWFQNYNDIQPQIGKALNQETKGQQLGLKNALGMAGIDPVGKAHRGIDDTINTARLLLKYKDHVKLYKNSISQKELKLLEAKRRRKRYRKASQPKINKLGPKPPKSKQRPLP</sequence>
<name>A0ABU0A050_9BACI</name>
<dbReference type="EMBL" id="JAUSUG010000012">
    <property type="protein sequence ID" value="MDQ0255715.1"/>
    <property type="molecule type" value="Genomic_DNA"/>
</dbReference>
<dbReference type="InterPro" id="IPR047201">
    <property type="entry name" value="ERI-1_3'hExo-like"/>
</dbReference>
<evidence type="ECO:0000259" key="5">
    <source>
        <dbReference type="SMART" id="SM00479"/>
    </source>
</evidence>
<dbReference type="InterPro" id="IPR013520">
    <property type="entry name" value="Ribonucl_H"/>
</dbReference>
<dbReference type="PANTHER" id="PTHR23044:SF61">
    <property type="entry name" value="3'-5' EXORIBONUCLEASE 1-RELATED"/>
    <property type="match status" value="1"/>
</dbReference>
<evidence type="ECO:0000256" key="2">
    <source>
        <dbReference type="ARBA" id="ARBA00022801"/>
    </source>
</evidence>
<accession>A0ABU0A050</accession>
<keyword evidence="7" id="KW-1185">Reference proteome</keyword>
<organism evidence="6 7">
    <name type="scientific">Evansella vedderi</name>
    <dbReference type="NCBI Taxonomy" id="38282"/>
    <lineage>
        <taxon>Bacteria</taxon>
        <taxon>Bacillati</taxon>
        <taxon>Bacillota</taxon>
        <taxon>Bacilli</taxon>
        <taxon>Bacillales</taxon>
        <taxon>Bacillaceae</taxon>
        <taxon>Evansella</taxon>
    </lineage>
</organism>
<keyword evidence="3 6" id="KW-0269">Exonuclease</keyword>
<dbReference type="InterPro" id="IPR012337">
    <property type="entry name" value="RNaseH-like_sf"/>
</dbReference>
<dbReference type="GO" id="GO:0004527">
    <property type="term" value="F:exonuclease activity"/>
    <property type="evidence" value="ECO:0007669"/>
    <property type="project" value="UniProtKB-KW"/>
</dbReference>
<gene>
    <name evidence="6" type="ORF">J2S74_003097</name>
</gene>
<evidence type="ECO:0000313" key="7">
    <source>
        <dbReference type="Proteomes" id="UP001230005"/>
    </source>
</evidence>
<feature type="domain" description="Exonuclease" evidence="5">
    <location>
        <begin position="2"/>
        <end position="179"/>
    </location>
</feature>
<reference evidence="6 7" key="1">
    <citation type="submission" date="2023-07" db="EMBL/GenBank/DDBJ databases">
        <title>Genomic Encyclopedia of Type Strains, Phase IV (KMG-IV): sequencing the most valuable type-strain genomes for metagenomic binning, comparative biology and taxonomic classification.</title>
        <authorList>
            <person name="Goeker M."/>
        </authorList>
    </citation>
    <scope>NUCLEOTIDE SEQUENCE [LARGE SCALE GENOMIC DNA]</scope>
    <source>
        <strain evidence="6 7">DSM 9768</strain>
    </source>
</reference>
<dbReference type="RefSeq" id="WP_307326807.1">
    <property type="nucleotide sequence ID" value="NZ_JAUSUG010000012.1"/>
</dbReference>
<keyword evidence="1" id="KW-0540">Nuclease</keyword>
<proteinExistence type="predicted"/>
<feature type="compositionally biased region" description="Basic residues" evidence="4">
    <location>
        <begin position="195"/>
        <end position="205"/>
    </location>
</feature>
<comment type="caution">
    <text evidence="6">The sequence shown here is derived from an EMBL/GenBank/DDBJ whole genome shotgun (WGS) entry which is preliminary data.</text>
</comment>
<dbReference type="PANTHER" id="PTHR23044">
    <property type="entry name" value="3'-5' EXONUCLEASE ERI1-RELATED"/>
    <property type="match status" value="1"/>
</dbReference>
<evidence type="ECO:0000256" key="3">
    <source>
        <dbReference type="ARBA" id="ARBA00022839"/>
    </source>
</evidence>
<evidence type="ECO:0000256" key="4">
    <source>
        <dbReference type="SAM" id="MobiDB-lite"/>
    </source>
</evidence>
<dbReference type="Proteomes" id="UP001230005">
    <property type="component" value="Unassembled WGS sequence"/>
</dbReference>
<evidence type="ECO:0000256" key="1">
    <source>
        <dbReference type="ARBA" id="ARBA00022722"/>
    </source>
</evidence>
<feature type="region of interest" description="Disordered" evidence="4">
    <location>
        <begin position="195"/>
        <end position="225"/>
    </location>
</feature>
<dbReference type="Pfam" id="PF00929">
    <property type="entry name" value="RNase_T"/>
    <property type="match status" value="1"/>
</dbReference>
<evidence type="ECO:0000313" key="6">
    <source>
        <dbReference type="EMBL" id="MDQ0255715.1"/>
    </source>
</evidence>
<keyword evidence="2" id="KW-0378">Hydrolase</keyword>
<dbReference type="InterPro" id="IPR051274">
    <property type="entry name" value="3-5_Exoribonuclease"/>
</dbReference>
<dbReference type="InterPro" id="IPR036397">
    <property type="entry name" value="RNaseH_sf"/>
</dbReference>
<dbReference type="SUPFAM" id="SSF53098">
    <property type="entry name" value="Ribonuclease H-like"/>
    <property type="match status" value="1"/>
</dbReference>
<dbReference type="Gene3D" id="3.30.420.10">
    <property type="entry name" value="Ribonuclease H-like superfamily/Ribonuclease H"/>
    <property type="match status" value="1"/>
</dbReference>
<dbReference type="CDD" id="cd06133">
    <property type="entry name" value="ERI-1_3'hExo_like"/>
    <property type="match status" value="1"/>
</dbReference>